<accession>A0ACC5PXE8</accession>
<proteinExistence type="predicted"/>
<sequence>MSQFITESIPTEEPTAEMAKAAIEEIFDLELEEQVEAKSTQLGLAAFSPRRAAFSSRNVVEGNILAKHYGQYTHYRIGGQGGHFFSDAKYDQSIAVSGLEVWADTWTLRGIRITFSDNSVVMRGAAEGTYCGSISLDYVNGETVTELSIWGNGAGSRCGAFRIKTSKNKIFFPQMTKWGLKTEYKMNVGSGVILGVIGDAGSDIDSLGFLMLDKVDNTVLTAFQYDLTKVALPQNKYVYDIEIPNPSNTDSDSGSIVKQVSIEKGGEWSIKAGFTFGQEYKVSGGVPFVGEGEMTTKWEVSFETSYTRKWNETKTETVTIPLIVPAKTKTRIEYSHFQGKIDACPFTATMRYYLVGGGTWNCQLSGFYDGVDTTRIFGTSCVMANWDEKLNKWIYVKQPSPKTIYSGIS</sequence>
<comment type="caution">
    <text evidence="1">The sequence shown here is derived from an EMBL/GenBank/DDBJ whole genome shotgun (WGS) entry which is preliminary data.</text>
</comment>
<reference evidence="1" key="1">
    <citation type="submission" date="2020-10" db="EMBL/GenBank/DDBJ databases">
        <authorList>
            <person name="Castelo-Branco R."/>
            <person name="Eusebio N."/>
            <person name="Adriana R."/>
            <person name="Vieira A."/>
            <person name="Brugerolle De Fraissinette N."/>
            <person name="Rezende De Castro R."/>
            <person name="Schneider M.P."/>
            <person name="Vasconcelos V."/>
            <person name="Leao P.N."/>
        </authorList>
    </citation>
    <scope>NUCLEOTIDE SEQUENCE</scope>
    <source>
        <strain evidence="1">LEGE 04289</strain>
    </source>
</reference>
<gene>
    <name evidence="1" type="ORF">IQ222_01115</name>
</gene>
<organism evidence="1 2">
    <name type="scientific">Dolichospermum flos-aquae LEGE 04289</name>
    <dbReference type="NCBI Taxonomy" id="1828708"/>
    <lineage>
        <taxon>Bacteria</taxon>
        <taxon>Bacillati</taxon>
        <taxon>Cyanobacteriota</taxon>
        <taxon>Cyanophyceae</taxon>
        <taxon>Nostocales</taxon>
        <taxon>Aphanizomenonaceae</taxon>
        <taxon>Dolichospermum</taxon>
    </lineage>
</organism>
<evidence type="ECO:0000313" key="1">
    <source>
        <dbReference type="EMBL" id="MBE9217431.1"/>
    </source>
</evidence>
<evidence type="ECO:0000313" key="2">
    <source>
        <dbReference type="Proteomes" id="UP000597867"/>
    </source>
</evidence>
<protein>
    <submittedName>
        <fullName evidence="1">ETX/MTX2 family pore-forming toxin</fullName>
    </submittedName>
</protein>
<keyword evidence="2" id="KW-1185">Reference proteome</keyword>
<name>A0ACC5PXE8_DOLFA</name>
<dbReference type="Proteomes" id="UP000597867">
    <property type="component" value="Unassembled WGS sequence"/>
</dbReference>
<dbReference type="EMBL" id="JADEWF010000002">
    <property type="protein sequence ID" value="MBE9217431.1"/>
    <property type="molecule type" value="Genomic_DNA"/>
</dbReference>